<evidence type="ECO:0000256" key="1">
    <source>
        <dbReference type="ARBA" id="ARBA00004141"/>
    </source>
</evidence>
<comment type="catalytic activity">
    <reaction evidence="12">
        <text>K(+)(in) = K(+)(out)</text>
        <dbReference type="Rhea" id="RHEA:29463"/>
        <dbReference type="ChEBI" id="CHEBI:29103"/>
    </reaction>
</comment>
<dbReference type="GO" id="GO:0015252">
    <property type="term" value="F:proton channel activity"/>
    <property type="evidence" value="ECO:0007669"/>
    <property type="project" value="InterPro"/>
</dbReference>
<evidence type="ECO:0000256" key="11">
    <source>
        <dbReference type="ARBA" id="ARBA00023303"/>
    </source>
</evidence>
<evidence type="ECO:0000256" key="7">
    <source>
        <dbReference type="ARBA" id="ARBA00022958"/>
    </source>
</evidence>
<evidence type="ECO:0000256" key="9">
    <source>
        <dbReference type="ARBA" id="ARBA00023065"/>
    </source>
</evidence>
<feature type="transmembrane region" description="Helical" evidence="13">
    <location>
        <begin position="57"/>
        <end position="78"/>
    </location>
</feature>
<name>A0A455SYJ3_9CHLR</name>
<comment type="subcellular location">
    <subcellularLocation>
        <location evidence="1">Membrane</location>
        <topology evidence="1">Multi-pass membrane protein</topology>
    </subcellularLocation>
</comment>
<evidence type="ECO:0000256" key="5">
    <source>
        <dbReference type="ARBA" id="ARBA00022692"/>
    </source>
</evidence>
<evidence type="ECO:0000256" key="2">
    <source>
        <dbReference type="ARBA" id="ARBA00006920"/>
    </source>
</evidence>
<dbReference type="Pfam" id="PF06736">
    <property type="entry name" value="TMEM175"/>
    <property type="match status" value="1"/>
</dbReference>
<keyword evidence="6" id="KW-0631">Potassium channel</keyword>
<evidence type="ECO:0008006" key="15">
    <source>
        <dbReference type="Google" id="ProtNLM"/>
    </source>
</evidence>
<proteinExistence type="inferred from homology"/>
<accession>A0A455SYJ3</accession>
<evidence type="ECO:0000256" key="3">
    <source>
        <dbReference type="ARBA" id="ARBA00022448"/>
    </source>
</evidence>
<evidence type="ECO:0000256" key="13">
    <source>
        <dbReference type="SAM" id="Phobius"/>
    </source>
</evidence>
<keyword evidence="4" id="KW-0633">Potassium transport</keyword>
<dbReference type="InterPro" id="IPR010617">
    <property type="entry name" value="TMEM175-like"/>
</dbReference>
<dbReference type="GO" id="GO:0016020">
    <property type="term" value="C:membrane"/>
    <property type="evidence" value="ECO:0007669"/>
    <property type="project" value="UniProtKB-SubCell"/>
</dbReference>
<evidence type="ECO:0000256" key="10">
    <source>
        <dbReference type="ARBA" id="ARBA00023136"/>
    </source>
</evidence>
<protein>
    <recommendedName>
        <fullName evidence="15">DUF1211 domain-containing membrane protein</fullName>
    </recommendedName>
</protein>
<keyword evidence="3" id="KW-0813">Transport</keyword>
<feature type="transmembrane region" description="Helical" evidence="13">
    <location>
        <begin position="26"/>
        <end position="45"/>
    </location>
</feature>
<gene>
    <name evidence="14" type="ORF">KTA_01510</name>
</gene>
<keyword evidence="11" id="KW-0407">Ion channel</keyword>
<evidence type="ECO:0000256" key="12">
    <source>
        <dbReference type="ARBA" id="ARBA00034430"/>
    </source>
</evidence>
<dbReference type="EMBL" id="AP019377">
    <property type="protein sequence ID" value="BBH91952.1"/>
    <property type="molecule type" value="Genomic_DNA"/>
</dbReference>
<feature type="transmembrane region" description="Helical" evidence="13">
    <location>
        <begin position="132"/>
        <end position="150"/>
    </location>
</feature>
<evidence type="ECO:0000256" key="8">
    <source>
        <dbReference type="ARBA" id="ARBA00022989"/>
    </source>
</evidence>
<keyword evidence="5 13" id="KW-0812">Transmembrane</keyword>
<dbReference type="AlphaFoldDB" id="A0A455SYJ3"/>
<evidence type="ECO:0000256" key="4">
    <source>
        <dbReference type="ARBA" id="ARBA00022538"/>
    </source>
</evidence>
<keyword evidence="10 13" id="KW-0472">Membrane</keyword>
<keyword evidence="9" id="KW-0406">Ion transport</keyword>
<comment type="similarity">
    <text evidence="2">Belongs to the TMEM175 family.</text>
</comment>
<feature type="transmembrane region" description="Helical" evidence="13">
    <location>
        <begin position="90"/>
        <end position="112"/>
    </location>
</feature>
<dbReference type="PANTHER" id="PTHR31462">
    <property type="entry name" value="ENDOSOMAL/LYSOSOMAL POTASSIUM CHANNEL TMEM175"/>
    <property type="match status" value="1"/>
</dbReference>
<evidence type="ECO:0000256" key="6">
    <source>
        <dbReference type="ARBA" id="ARBA00022826"/>
    </source>
</evidence>
<dbReference type="PANTHER" id="PTHR31462:SF5">
    <property type="entry name" value="ENDOSOMAL_LYSOSOMAL PROTON CHANNEL TMEM175"/>
    <property type="match status" value="1"/>
</dbReference>
<organism evidence="14">
    <name type="scientific">Thermogemmatispora argillosa</name>
    <dbReference type="NCBI Taxonomy" id="2045280"/>
    <lineage>
        <taxon>Bacteria</taxon>
        <taxon>Bacillati</taxon>
        <taxon>Chloroflexota</taxon>
        <taxon>Ktedonobacteria</taxon>
        <taxon>Thermogemmatisporales</taxon>
        <taxon>Thermogemmatisporaceae</taxon>
        <taxon>Thermogemmatispora</taxon>
    </lineage>
</organism>
<dbReference type="GO" id="GO:0005267">
    <property type="term" value="F:potassium channel activity"/>
    <property type="evidence" value="ECO:0007669"/>
    <property type="project" value="UniProtKB-KW"/>
</dbReference>
<feature type="transmembrane region" description="Helical" evidence="13">
    <location>
        <begin position="156"/>
        <end position="176"/>
    </location>
</feature>
<evidence type="ECO:0000313" key="14">
    <source>
        <dbReference type="EMBL" id="BBH91952.1"/>
    </source>
</evidence>
<keyword evidence="8 13" id="KW-1133">Transmembrane helix</keyword>
<reference evidence="14" key="1">
    <citation type="submission" date="2018-12" db="EMBL/GenBank/DDBJ databases">
        <title>Novel natural products biosynthetic potential of the class Ktedonobacteria.</title>
        <authorList>
            <person name="Zheng Y."/>
            <person name="Saitou A."/>
            <person name="Wang C.M."/>
            <person name="Toyoda A."/>
            <person name="Minakuchi Y."/>
            <person name="Sekiguchi Y."/>
            <person name="Ueda K."/>
            <person name="Takano H."/>
            <person name="Sakai Y."/>
            <person name="Yokota A."/>
            <person name="Yabe S."/>
        </authorList>
    </citation>
    <scope>NUCLEOTIDE SEQUENCE</scope>
    <source>
        <strain evidence="14">A3-2</strain>
    </source>
</reference>
<keyword evidence="7" id="KW-0630">Potassium</keyword>
<sequence length="195" mass="22138">MTLLVLDIRLPDGLKAATFSAALLDLLPRFFIYTVTFALCSSYWYGQHRLMDRMRVVDGGFSALCLLFLFFITLLPLVMSTFGRYPTEPLAVMLYALDLACCGLSLVLLTWYAVFHRGLLEPDVGPQIWEHALYYGLPVSLLLLCPLLALPFSRQVFPVLLCWSLIPGVIGLTRLIGRRRLLRLRKEPGKSDQRE</sequence>